<gene>
    <name evidence="2" type="ORF">SAMN05421779_103166</name>
</gene>
<keyword evidence="2" id="KW-0560">Oxidoreductase</keyword>
<proteinExistence type="predicted"/>
<evidence type="ECO:0000313" key="3">
    <source>
        <dbReference type="Proteomes" id="UP000185678"/>
    </source>
</evidence>
<dbReference type="Gene3D" id="3.30.720.110">
    <property type="match status" value="1"/>
</dbReference>
<evidence type="ECO:0000259" key="1">
    <source>
        <dbReference type="PROSITE" id="PS51819"/>
    </source>
</evidence>
<dbReference type="InterPro" id="IPR029068">
    <property type="entry name" value="Glyas_Bleomycin-R_OHBP_Dase"/>
</dbReference>
<dbReference type="STRING" id="80876.SAMN05421779_103166"/>
<dbReference type="InterPro" id="IPR026275">
    <property type="entry name" value="Glyoxalase/dOase/EhpR"/>
</dbReference>
<feature type="domain" description="VOC" evidence="1">
    <location>
        <begin position="3"/>
        <end position="120"/>
    </location>
</feature>
<dbReference type="RefSeq" id="WP_076399806.1">
    <property type="nucleotide sequence ID" value="NZ_FTOA01000003.1"/>
</dbReference>
<dbReference type="PIRSF" id="PIRSF039020">
    <property type="entry name" value="EhpR"/>
    <property type="match status" value="1"/>
</dbReference>
<evidence type="ECO:0000313" key="2">
    <source>
        <dbReference type="EMBL" id="SIS69991.1"/>
    </source>
</evidence>
<dbReference type="GO" id="GO:0051213">
    <property type="term" value="F:dioxygenase activity"/>
    <property type="evidence" value="ECO:0007669"/>
    <property type="project" value="UniProtKB-KW"/>
</dbReference>
<dbReference type="SUPFAM" id="SSF54593">
    <property type="entry name" value="Glyoxalase/Bleomycin resistance protein/Dihydroxybiphenyl dioxygenase"/>
    <property type="match status" value="1"/>
</dbReference>
<reference evidence="2 3" key="1">
    <citation type="submission" date="2017-01" db="EMBL/GenBank/DDBJ databases">
        <authorList>
            <person name="Mah S.A."/>
            <person name="Swanson W.J."/>
            <person name="Moy G.W."/>
            <person name="Vacquier V.D."/>
        </authorList>
    </citation>
    <scope>NUCLEOTIDE SEQUENCE [LARGE SCALE GENOMIC DNA]</scope>
    <source>
        <strain evidence="2 3">DSM 11589</strain>
    </source>
</reference>
<organism evidence="2 3">
    <name type="scientific">Insolitispirillum peregrinum</name>
    <dbReference type="NCBI Taxonomy" id="80876"/>
    <lineage>
        <taxon>Bacteria</taxon>
        <taxon>Pseudomonadati</taxon>
        <taxon>Pseudomonadota</taxon>
        <taxon>Alphaproteobacteria</taxon>
        <taxon>Rhodospirillales</taxon>
        <taxon>Novispirillaceae</taxon>
        <taxon>Insolitispirillum</taxon>
    </lineage>
</organism>
<dbReference type="OrthoDB" id="9806945at2"/>
<name>A0A1N7L895_9PROT</name>
<dbReference type="Proteomes" id="UP000185678">
    <property type="component" value="Unassembled WGS sequence"/>
</dbReference>
<dbReference type="PROSITE" id="PS51819">
    <property type="entry name" value="VOC"/>
    <property type="match status" value="1"/>
</dbReference>
<accession>A0A1N7L895</accession>
<dbReference type="EMBL" id="FTOA01000003">
    <property type="protein sequence ID" value="SIS69991.1"/>
    <property type="molecule type" value="Genomic_DNA"/>
</dbReference>
<protein>
    <submittedName>
        <fullName evidence="2">Catechol 2,3-dioxygenase</fullName>
    </submittedName>
</protein>
<dbReference type="Pfam" id="PF00903">
    <property type="entry name" value="Glyoxalase"/>
    <property type="match status" value="1"/>
</dbReference>
<sequence length="126" mass="13441">MTALPYILLYVEDPRQSATFYSALLASQPVEASDTFALFVLDNGVKLGLWARAKVQPAATMTGGGSEYAISVADETTLLQTLADWQAAGATLEQPVTAMDFGLTFTVSDPDGHRLRAFVPATMPQA</sequence>
<dbReference type="InterPro" id="IPR004360">
    <property type="entry name" value="Glyas_Fos-R_dOase_dom"/>
</dbReference>
<dbReference type="InterPro" id="IPR037523">
    <property type="entry name" value="VOC_core"/>
</dbReference>
<dbReference type="Gene3D" id="3.30.720.120">
    <property type="match status" value="1"/>
</dbReference>
<keyword evidence="3" id="KW-1185">Reference proteome</keyword>
<keyword evidence="2" id="KW-0223">Dioxygenase</keyword>
<dbReference type="AlphaFoldDB" id="A0A1N7L895"/>